<dbReference type="Proteomes" id="UP001153269">
    <property type="component" value="Unassembled WGS sequence"/>
</dbReference>
<organism evidence="2 3">
    <name type="scientific">Pleuronectes platessa</name>
    <name type="common">European plaice</name>
    <dbReference type="NCBI Taxonomy" id="8262"/>
    <lineage>
        <taxon>Eukaryota</taxon>
        <taxon>Metazoa</taxon>
        <taxon>Chordata</taxon>
        <taxon>Craniata</taxon>
        <taxon>Vertebrata</taxon>
        <taxon>Euteleostomi</taxon>
        <taxon>Actinopterygii</taxon>
        <taxon>Neopterygii</taxon>
        <taxon>Teleostei</taxon>
        <taxon>Neoteleostei</taxon>
        <taxon>Acanthomorphata</taxon>
        <taxon>Carangaria</taxon>
        <taxon>Pleuronectiformes</taxon>
        <taxon>Pleuronectoidei</taxon>
        <taxon>Pleuronectidae</taxon>
        <taxon>Pleuronectes</taxon>
    </lineage>
</organism>
<proteinExistence type="predicted"/>
<reference evidence="2" key="1">
    <citation type="submission" date="2020-03" db="EMBL/GenBank/DDBJ databases">
        <authorList>
            <person name="Weist P."/>
        </authorList>
    </citation>
    <scope>NUCLEOTIDE SEQUENCE</scope>
</reference>
<evidence type="ECO:0000313" key="2">
    <source>
        <dbReference type="EMBL" id="CAB1429701.1"/>
    </source>
</evidence>
<keyword evidence="3" id="KW-1185">Reference proteome</keyword>
<sequence length="116" mass="12694">MTSACPPPTPPLRRLWDQVKRQQTPADTWAVAMRRRRRSRGQGGGLLRSDGSHTGTREAPGPLGNEGPHGLVGNWAARVEYSSCSELTASELHSHNNRKPERLTEAALEPSLCGRC</sequence>
<evidence type="ECO:0000256" key="1">
    <source>
        <dbReference type="SAM" id="MobiDB-lite"/>
    </source>
</evidence>
<dbReference type="AlphaFoldDB" id="A0A9N7UGB9"/>
<comment type="caution">
    <text evidence="2">The sequence shown here is derived from an EMBL/GenBank/DDBJ whole genome shotgun (WGS) entry which is preliminary data.</text>
</comment>
<feature type="compositionally biased region" description="Pro residues" evidence="1">
    <location>
        <begin position="1"/>
        <end position="11"/>
    </location>
</feature>
<accession>A0A9N7UGB9</accession>
<gene>
    <name evidence="2" type="ORF">PLEPLA_LOCUS17681</name>
</gene>
<evidence type="ECO:0000313" key="3">
    <source>
        <dbReference type="Proteomes" id="UP001153269"/>
    </source>
</evidence>
<name>A0A9N7UGB9_PLEPL</name>
<dbReference type="EMBL" id="CADEAL010001162">
    <property type="protein sequence ID" value="CAB1429701.1"/>
    <property type="molecule type" value="Genomic_DNA"/>
</dbReference>
<feature type="region of interest" description="Disordered" evidence="1">
    <location>
        <begin position="1"/>
        <end position="71"/>
    </location>
</feature>
<protein>
    <submittedName>
        <fullName evidence="2">Uncharacterized protein</fullName>
    </submittedName>
</protein>